<dbReference type="EMBL" id="JASBWV010000011">
    <property type="protein sequence ID" value="KAJ9123717.1"/>
    <property type="molecule type" value="Genomic_DNA"/>
</dbReference>
<accession>A0ACC2XKA5</accession>
<reference evidence="1" key="1">
    <citation type="submission" date="2023-04" db="EMBL/GenBank/DDBJ databases">
        <title>Draft Genome sequencing of Naganishia species isolated from polar environments using Oxford Nanopore Technology.</title>
        <authorList>
            <person name="Leo P."/>
            <person name="Venkateswaran K."/>
        </authorList>
    </citation>
    <scope>NUCLEOTIDE SEQUENCE</scope>
    <source>
        <strain evidence="1">DBVPG 5303</strain>
    </source>
</reference>
<comment type="caution">
    <text evidence="1">The sequence shown here is derived from an EMBL/GenBank/DDBJ whole genome shotgun (WGS) entry which is preliminary data.</text>
</comment>
<dbReference type="Proteomes" id="UP001234202">
    <property type="component" value="Unassembled WGS sequence"/>
</dbReference>
<evidence type="ECO:0000313" key="1">
    <source>
        <dbReference type="EMBL" id="KAJ9123717.1"/>
    </source>
</evidence>
<name>A0ACC2XKA5_9TREE</name>
<organism evidence="1 2">
    <name type="scientific">Naganishia onofrii</name>
    <dbReference type="NCBI Taxonomy" id="1851511"/>
    <lineage>
        <taxon>Eukaryota</taxon>
        <taxon>Fungi</taxon>
        <taxon>Dikarya</taxon>
        <taxon>Basidiomycota</taxon>
        <taxon>Agaricomycotina</taxon>
        <taxon>Tremellomycetes</taxon>
        <taxon>Filobasidiales</taxon>
        <taxon>Filobasidiaceae</taxon>
        <taxon>Naganishia</taxon>
    </lineage>
</organism>
<protein>
    <submittedName>
        <fullName evidence="1">Uncharacterized protein</fullName>
    </submittedName>
</protein>
<sequence length="453" mass="51345">MLSQYPQLPLDVIRETLNHLPSRDLLSCQRVNDDLRQMISNSNELQLRMHLEQNAIQPAAPSNRFSGHQQSAQTELKRLRRVEDRLSKAAYDGPQSRRTSLQLAESNYEAMHFISVADNYIFAPWNYQGSIEGMMGIARYRIDCLDAEPEILHLDWPIRHFQVHPAEGVLLVVSLVDEMSFALRTYEHSLHIYSTETMKPHKFHHVAEFSAAQICHPMAHMHIRGDLLVVTCENRRGRDGTLGFNTQLINWRTGKMVYNRKADDVYLVIPRILSSKALAILEVRNRSATLQILACDSKSCSQREEDDASRVIASYALPNVAQDRVYLTAYMECSATSLSARSDTSAEHHLLVDGEGIVTITLETLYVPVKGPREQGYRPDSNAWSTMTAVSRIRPFHDEVSHAQGNIASLAPSLNTRKHSYEEMGAWKFIMAAQTSGEAKQERNLRVSPAHAR</sequence>
<proteinExistence type="predicted"/>
<gene>
    <name evidence="1" type="ORF">QFC24_003491</name>
</gene>
<evidence type="ECO:0000313" key="2">
    <source>
        <dbReference type="Proteomes" id="UP001234202"/>
    </source>
</evidence>
<keyword evidence="2" id="KW-1185">Reference proteome</keyword>